<keyword evidence="4" id="KW-1185">Reference proteome</keyword>
<dbReference type="Proteomes" id="UP001501594">
    <property type="component" value="Unassembled WGS sequence"/>
</dbReference>
<sequence>MTADVAYLGVGTQLEWEGQPATVHRMSMGYVTLLNLEGRELAPVPMLAVVQAITSDENPPLPAPLLHGIKSRLSKWQRKQLRDDRDLFSRLDNGVSYKAHLKGRRPQKSMDPDRTTLDHRIGVVARRVAKKRKIDDESARRYIRRRLNRRPGGLATLINAKYLQPRSHKYDPRLDQLVEKYLDGLARSSTIPGTSIYLRFVADTKEDRPDIDFAGFSLRTFQRSCQEIYRRRPSLKLRAATRRSAQDRNKATHARRVATRPGELWLADTTKLNVLLWDPDARDDNDTFRPELTLLIDLATRLICGYSITTTTTGFGIGLAMASALASMVDPELFIEVDGMTLPRPFVGVPKALANFPLFPESLGTDNGRNYLSIHQVAQMERLQTDFEPARSLSPDDKAQIERTLGSSKTMFESLAQGFTSGSVDERGEDPAAEAVVTYQEFFRRLDRWITIYNFRIHSGLHLPEDPRRELSPYEMWAHLVQETGVAEVPRWNNEWLYFLPNWAGTISTDGVSFGGLMYNAPILETIKRTVPTLNGLHQFYRNPADMRRIYCFDAEGSAYEIPWAHLNEDTPVFGDYLIGRVKNHMGRLHFSQQEYNAVMIEFLRDTIRIDKVNRKARSIARPLSEELLDYNISRVRAADEGTIHKALAAPTQDSLDSIDPAPRDAPPAEDDELEQAIGELQ</sequence>
<evidence type="ECO:0000313" key="3">
    <source>
        <dbReference type="EMBL" id="GAA4265989.1"/>
    </source>
</evidence>
<protein>
    <recommendedName>
        <fullName evidence="2">Integrase catalytic domain-containing protein</fullName>
    </recommendedName>
</protein>
<dbReference type="RefSeq" id="WP_344794820.1">
    <property type="nucleotide sequence ID" value="NZ_BAABAU010000001.1"/>
</dbReference>
<evidence type="ECO:0000259" key="2">
    <source>
        <dbReference type="PROSITE" id="PS50994"/>
    </source>
</evidence>
<gene>
    <name evidence="3" type="ORF">GCM10022256_16010</name>
</gene>
<evidence type="ECO:0000256" key="1">
    <source>
        <dbReference type="SAM" id="MobiDB-lite"/>
    </source>
</evidence>
<dbReference type="PROSITE" id="PS50994">
    <property type="entry name" value="INTEGRASE"/>
    <property type="match status" value="1"/>
</dbReference>
<proteinExistence type="predicted"/>
<dbReference type="InterPro" id="IPR036397">
    <property type="entry name" value="RNaseH_sf"/>
</dbReference>
<dbReference type="EMBL" id="BAABAU010000001">
    <property type="protein sequence ID" value="GAA4265989.1"/>
    <property type="molecule type" value="Genomic_DNA"/>
</dbReference>
<organism evidence="3 4">
    <name type="scientific">Frondihabitans peucedani</name>
    <dbReference type="NCBI Taxonomy" id="598626"/>
    <lineage>
        <taxon>Bacteria</taxon>
        <taxon>Bacillati</taxon>
        <taxon>Actinomycetota</taxon>
        <taxon>Actinomycetes</taxon>
        <taxon>Micrococcales</taxon>
        <taxon>Microbacteriaceae</taxon>
        <taxon>Frondihabitans</taxon>
    </lineage>
</organism>
<reference evidence="4" key="1">
    <citation type="journal article" date="2019" name="Int. J. Syst. Evol. Microbiol.">
        <title>The Global Catalogue of Microorganisms (GCM) 10K type strain sequencing project: providing services to taxonomists for standard genome sequencing and annotation.</title>
        <authorList>
            <consortium name="The Broad Institute Genomics Platform"/>
            <consortium name="The Broad Institute Genome Sequencing Center for Infectious Disease"/>
            <person name="Wu L."/>
            <person name="Ma J."/>
        </authorList>
    </citation>
    <scope>NUCLEOTIDE SEQUENCE [LARGE SCALE GENOMIC DNA]</scope>
    <source>
        <strain evidence="4">JCM 17442</strain>
    </source>
</reference>
<dbReference type="InterPro" id="IPR001584">
    <property type="entry name" value="Integrase_cat-core"/>
</dbReference>
<dbReference type="Gene3D" id="3.30.420.10">
    <property type="entry name" value="Ribonuclease H-like superfamily/Ribonuclease H"/>
    <property type="match status" value="1"/>
</dbReference>
<feature type="region of interest" description="Disordered" evidence="1">
    <location>
        <begin position="647"/>
        <end position="682"/>
    </location>
</feature>
<evidence type="ECO:0000313" key="4">
    <source>
        <dbReference type="Proteomes" id="UP001501594"/>
    </source>
</evidence>
<dbReference type="SUPFAM" id="SSF53098">
    <property type="entry name" value="Ribonuclease H-like"/>
    <property type="match status" value="1"/>
</dbReference>
<accession>A0ABP8E1V8</accession>
<name>A0ABP8E1V8_9MICO</name>
<feature type="domain" description="Integrase catalytic" evidence="2">
    <location>
        <begin position="257"/>
        <end position="481"/>
    </location>
</feature>
<dbReference type="InterPro" id="IPR012337">
    <property type="entry name" value="RNaseH-like_sf"/>
</dbReference>
<comment type="caution">
    <text evidence="3">The sequence shown here is derived from an EMBL/GenBank/DDBJ whole genome shotgun (WGS) entry which is preliminary data.</text>
</comment>